<proteinExistence type="predicted"/>
<reference evidence="2" key="1">
    <citation type="journal article" date="2024" name="Proc. Natl. Acad. Sci. U.S.A.">
        <title>Extraordinary preservation of gene collinearity over three hundred million years revealed in homosporous lycophytes.</title>
        <authorList>
            <person name="Li C."/>
            <person name="Wickell D."/>
            <person name="Kuo L.Y."/>
            <person name="Chen X."/>
            <person name="Nie B."/>
            <person name="Liao X."/>
            <person name="Peng D."/>
            <person name="Ji J."/>
            <person name="Jenkins J."/>
            <person name="Williams M."/>
            <person name="Shu S."/>
            <person name="Plott C."/>
            <person name="Barry K."/>
            <person name="Rajasekar S."/>
            <person name="Grimwood J."/>
            <person name="Han X."/>
            <person name="Sun S."/>
            <person name="Hou Z."/>
            <person name="He W."/>
            <person name="Dai G."/>
            <person name="Sun C."/>
            <person name="Schmutz J."/>
            <person name="Leebens-Mack J.H."/>
            <person name="Li F.W."/>
            <person name="Wang L."/>
        </authorList>
    </citation>
    <scope>NUCLEOTIDE SEQUENCE [LARGE SCALE GENOMIC DNA]</scope>
    <source>
        <strain evidence="2">cv. PW_Plant_1</strain>
    </source>
</reference>
<sequence>MPNQLDLLQGVKVHPVFHISRLKERLGGKNDFILHEDLVELEDLTSFVPTIPQAFVDVRQQAQKTTTEYLVRWKRSFEDDDTWKKEPDLKQFPDDKEFFKKKEMLRTQLPWDMKDFSSITTAILISHKDCKTIHIRHLQHQKHEENQADNPSLHNSLLQPRSLLLETSMCKLTREKGP</sequence>
<name>A0ACC2E3H2_DIPCM</name>
<accession>A0ACC2E3H2</accession>
<evidence type="ECO:0000313" key="1">
    <source>
        <dbReference type="EMBL" id="KAJ7560991.1"/>
    </source>
</evidence>
<organism evidence="1 2">
    <name type="scientific">Diphasiastrum complanatum</name>
    <name type="common">Issler's clubmoss</name>
    <name type="synonym">Lycopodium complanatum</name>
    <dbReference type="NCBI Taxonomy" id="34168"/>
    <lineage>
        <taxon>Eukaryota</taxon>
        <taxon>Viridiplantae</taxon>
        <taxon>Streptophyta</taxon>
        <taxon>Embryophyta</taxon>
        <taxon>Tracheophyta</taxon>
        <taxon>Lycopodiopsida</taxon>
        <taxon>Lycopodiales</taxon>
        <taxon>Lycopodiaceae</taxon>
        <taxon>Lycopodioideae</taxon>
        <taxon>Diphasiastrum</taxon>
    </lineage>
</organism>
<evidence type="ECO:0000313" key="2">
    <source>
        <dbReference type="Proteomes" id="UP001162992"/>
    </source>
</evidence>
<dbReference type="EMBL" id="CM055094">
    <property type="protein sequence ID" value="KAJ7560991.1"/>
    <property type="molecule type" value="Genomic_DNA"/>
</dbReference>
<comment type="caution">
    <text evidence="1">The sequence shown here is derived from an EMBL/GenBank/DDBJ whole genome shotgun (WGS) entry which is preliminary data.</text>
</comment>
<dbReference type="Proteomes" id="UP001162992">
    <property type="component" value="Chromosome 3"/>
</dbReference>
<keyword evidence="2" id="KW-1185">Reference proteome</keyword>
<gene>
    <name evidence="1" type="ORF">O6H91_03G009500</name>
</gene>
<protein>
    <submittedName>
        <fullName evidence="1">Uncharacterized protein</fullName>
    </submittedName>
</protein>